<feature type="compositionally biased region" description="Polar residues" evidence="7">
    <location>
        <begin position="2175"/>
        <end position="2185"/>
    </location>
</feature>
<dbReference type="InterPro" id="IPR000330">
    <property type="entry name" value="SNF2_N"/>
</dbReference>
<dbReference type="InterPro" id="IPR016197">
    <property type="entry name" value="Chromo-like_dom_sf"/>
</dbReference>
<dbReference type="SMART" id="SM00249">
    <property type="entry name" value="PHD"/>
    <property type="match status" value="1"/>
</dbReference>
<evidence type="ECO:0000313" key="10">
    <source>
        <dbReference type="EMBL" id="KAL3623984.1"/>
    </source>
</evidence>
<feature type="region of interest" description="Disordered" evidence="7">
    <location>
        <begin position="2163"/>
        <end position="2227"/>
    </location>
</feature>
<evidence type="ECO:0000256" key="3">
    <source>
        <dbReference type="ARBA" id="ARBA00022771"/>
    </source>
</evidence>
<dbReference type="Gene3D" id="6.10.250.1310">
    <property type="match status" value="1"/>
</dbReference>
<dbReference type="Pfam" id="PF25029">
    <property type="entry name" value="MOM1"/>
    <property type="match status" value="1"/>
</dbReference>
<dbReference type="InterPro" id="IPR038718">
    <property type="entry name" value="SNF2-like_sf"/>
</dbReference>
<gene>
    <name evidence="10" type="ORF">CASFOL_032800</name>
</gene>
<organism evidence="10 11">
    <name type="scientific">Castilleja foliolosa</name>
    <dbReference type="NCBI Taxonomy" id="1961234"/>
    <lineage>
        <taxon>Eukaryota</taxon>
        <taxon>Viridiplantae</taxon>
        <taxon>Streptophyta</taxon>
        <taxon>Embryophyta</taxon>
        <taxon>Tracheophyta</taxon>
        <taxon>Spermatophyta</taxon>
        <taxon>Magnoliopsida</taxon>
        <taxon>eudicotyledons</taxon>
        <taxon>Gunneridae</taxon>
        <taxon>Pentapetalae</taxon>
        <taxon>asterids</taxon>
        <taxon>lamiids</taxon>
        <taxon>Lamiales</taxon>
        <taxon>Orobanchaceae</taxon>
        <taxon>Pedicularideae</taxon>
        <taxon>Castillejinae</taxon>
        <taxon>Castilleja</taxon>
    </lineage>
</organism>
<feature type="compositionally biased region" description="Pro residues" evidence="7">
    <location>
        <begin position="2217"/>
        <end position="2227"/>
    </location>
</feature>
<keyword evidence="2" id="KW-0677">Repeat</keyword>
<feature type="compositionally biased region" description="Polar residues" evidence="7">
    <location>
        <begin position="49"/>
        <end position="62"/>
    </location>
</feature>
<sequence>MVSDTRSARNSKDEGDGPSSKKKEDIRKDSSMLSPVKAQAPGIRRSARETSNSRQKTSSPQWKSKRLEKRTPPLTPTSKRKFERLEKHSTPSPLRRSDRGKKVFSPSSSVSIKSAKGLGLSESKKKKEKNLIEVTMKSEKAELDLSVGMKRKKMNARSYMSLFKRQRIKIVPDDDGALDVRCKLSDGSSDSSRGIGSEPMGNRTDISDECSRRIMRELRDESIDTDKASDGALQKSICSLKDCREDFQNNSIMHPNCRDTVLDEPCSQSSNTNLSVRETVDCSERLPTNCSSTEILDALESESSTCLAKTGDGSVCSFIREESVLSKVAEATPSPSPTCEKCNLLGPCVLCSKNKRIGYTSPEQELCSCFFNPTVDEDLGSCSCFKDIRDIEAAVILESTEKRDSRHQPTEMRADSQMDGHENLCSLCNKSGDLKCCEGKGCKRFYHLACLDPLLPDTLPGAWHCPQCVRKKLLFGVHSVSKGTESVWNVREVEVSNVKGVRQKQYFVKYHGLAHIHNHWVPEKQVLLENSCLVSSFIEKEQILSWNTEWTVPHRLLRKRSIQDNIYIASSSVIFTCNYEWLVKWHGLGYDHATWELDNAYCLSSPQGQNLMKDYETRRAKKKANQHHKESIDKLSELPASQPLVNDNYVLENVNKLRECVIKCQNAVVFDDQERVMTIALCLRSMSESFFPFLIITDSSSLSQWESEFARLVPYVDVVVYSGNRDTRKGIRASEFYDEAGHLMPQVLLSSVEAVLEDLDMLISIHWKAIVIDDHHQSGISNDHEQIKMFHTSSRILLATGQINDTTSEYLKMLSLLESDGDFDKLRGLKSETNDHLCRLKDRLSRFVAYGNNSQISKFLEYWVPVQISKYQLEQYCATLLDNSVHLRSCSRNDPVGSLHDVLLTARKCCDHPYYLDLSVQERLIADKRPAAEILDIGIKASGKLELLDMMLKDIKVRGLQALVLFQLINGSGGASIGNFLDDFLRQRFGPGTFERVEYSVNPSKKQAAVNRFNKKETGQFIFLLENRACSPTIKLPSLDVVVIYNSDWNPANDLRSLQKLSVGSKVEQIKVFRLYSSFTIEERALVLAKQNLNLDNNLQNNFSRTTSNTLLSWGAVHLFDKLDEYHANGSSSLDLNFSSGQLLLSEVTKEFQAILSGSTDLNSIISKVKLGVISYSTDIPMLGEAKVQLKDGEEHHVFWRNLLDGKNFIWKHLRGPSPRNRKRTHYIEASSSKLAPEGDDMAKKRKKMVGDSSDPALLQVELGGSQVAVSKEGSSTMKACNQSQDFHKDGNTSKNNPNGMSVERIVSSDERKTLNSSMQAEMMRLCQVLKFSEDVTGTVLRFLEYVIKSRDVNSDSQSAVQALQISLCWIAASVKKQKIDKKASLMLAKHLLNYQCTEELARSVYLILKEMNLQSADKIVNPDKDCVPVEEDISKEKAAASEVDYKIKKIKKLCSKRMKKLLRKHQEQLQELNRKWEEQSVKLETDHKVESAFIRSIHGEGSVRTEKLERLSHDLAVKMKDLNLQKDFELKDLEAKQSSDLNEESLKAAQWLAKTEHFSSGLGIVNESESLAPQTEEHVVEVPHPSTPAEAIDCESRVENLVTVDSQNEVGVSPLAIIEHANQSKHSSDNEEAVLANLPASMEHASDKSRSLGNVHEVVGHINPVDDSNAYEKISDKGCEIASSNALVNQTCGPDEATGGDLESPRQPSVPSKETTALPDCCDPSPQQVQQDKTDHGMVPTELQDFGEPAVENQSILRIEAEAIDPVNFVPPIHDAPVTNETVTLPSNHESPMTDETVIHVPSSHDAPVTDETATPASSNHEAPVENTDNMHSVSVDRSLSGNLFQAIEVNGQGRNSPQTAEPRGTEVLPHESITRSGENLDIHNNHSNTRPVSIVAHGQSAELSAPSQNDVAMPHLVVSTAECPNQAALQLGIDPSSFLYPTRQPTSGISTPSLLADPLQTELENLHREAEQLEKTHKEMESQLQSDCEKEIQNIIAQIRHKYEVKHQENEAEFKLKRNELDKNQKKVHMNKILADVFRAKCSDPRPFGVPAMQQGVPPSFIQHMHQLSTLPSIRPPGPSACLPAPTRQITAPSVQTTQQLSQSHPVISPSTTNQNAANAPTRSHTIVTQNVSTPPVRPPTILNQNVVTPPLQAVQNTAALFSGPPSRPPLISTITPSRNSRSGGDIRSAAPHLQSFRSSVAASSAPLATSPPIQRLPPPPPAPPLLLPHLANSVVSQNRAALQFRLPAPPNPSPPMPENCTSGLPEIRPTYSTSESFDLQVLRNVQGNQSSTVASDVVCLSDDD</sequence>
<keyword evidence="1" id="KW-0479">Metal-binding</keyword>
<accession>A0ABD3C331</accession>
<feature type="domain" description="Chromo" evidence="8">
    <location>
        <begin position="551"/>
        <end position="627"/>
    </location>
</feature>
<feature type="compositionally biased region" description="Basic and acidic residues" evidence="7">
    <location>
        <begin position="1"/>
        <end position="30"/>
    </location>
</feature>
<feature type="region of interest" description="Disordered" evidence="7">
    <location>
        <begin position="1"/>
        <end position="116"/>
    </location>
</feature>
<dbReference type="Gene3D" id="2.40.50.40">
    <property type="match status" value="2"/>
</dbReference>
<feature type="compositionally biased region" description="Pro residues" evidence="7">
    <location>
        <begin position="2250"/>
        <end position="2260"/>
    </location>
</feature>
<comment type="caution">
    <text evidence="10">The sequence shown here is derived from an EMBL/GenBank/DDBJ whole genome shotgun (WGS) entry which is preliminary data.</text>
</comment>
<feature type="region of interest" description="Disordered" evidence="7">
    <location>
        <begin position="2248"/>
        <end position="2272"/>
    </location>
</feature>
<dbReference type="InterPro" id="IPR019787">
    <property type="entry name" value="Znf_PHD-finger"/>
</dbReference>
<evidence type="ECO:0000256" key="6">
    <source>
        <dbReference type="SAM" id="Coils"/>
    </source>
</evidence>
<dbReference type="Gene3D" id="3.40.50.300">
    <property type="entry name" value="P-loop containing nucleotide triphosphate hydrolases"/>
    <property type="match status" value="1"/>
</dbReference>
<proteinExistence type="predicted"/>
<dbReference type="PROSITE" id="PS50013">
    <property type="entry name" value="CHROMO_2"/>
    <property type="match status" value="1"/>
</dbReference>
<evidence type="ECO:0000259" key="9">
    <source>
        <dbReference type="PROSITE" id="PS50016"/>
    </source>
</evidence>
<dbReference type="Pfam" id="PF00271">
    <property type="entry name" value="Helicase_C"/>
    <property type="match status" value="1"/>
</dbReference>
<feature type="region of interest" description="Disordered" evidence="7">
    <location>
        <begin position="1804"/>
        <end position="1828"/>
    </location>
</feature>
<evidence type="ECO:0000256" key="7">
    <source>
        <dbReference type="SAM" id="MobiDB-lite"/>
    </source>
</evidence>
<keyword evidence="11" id="KW-1185">Reference proteome</keyword>
<evidence type="ECO:0008006" key="12">
    <source>
        <dbReference type="Google" id="ProtNLM"/>
    </source>
</evidence>
<evidence type="ECO:0000256" key="5">
    <source>
        <dbReference type="PROSITE-ProRule" id="PRU00146"/>
    </source>
</evidence>
<dbReference type="SUPFAM" id="SSF52540">
    <property type="entry name" value="P-loop containing nucleoside triphosphate hydrolases"/>
    <property type="match status" value="2"/>
</dbReference>
<feature type="region of interest" description="Disordered" evidence="7">
    <location>
        <begin position="185"/>
        <end position="205"/>
    </location>
</feature>
<dbReference type="Gene3D" id="3.30.40.10">
    <property type="entry name" value="Zinc/RING finger domain, C3HC4 (zinc finger)"/>
    <property type="match status" value="1"/>
</dbReference>
<feature type="region of interest" description="Disordered" evidence="7">
    <location>
        <begin position="1691"/>
        <end position="1733"/>
    </location>
</feature>
<dbReference type="SUPFAM" id="SSF54160">
    <property type="entry name" value="Chromo domain-like"/>
    <property type="match status" value="2"/>
</dbReference>
<evidence type="ECO:0000256" key="4">
    <source>
        <dbReference type="ARBA" id="ARBA00022833"/>
    </source>
</evidence>
<dbReference type="InterPro" id="IPR027417">
    <property type="entry name" value="P-loop_NTPase"/>
</dbReference>
<keyword evidence="6" id="KW-0175">Coiled coil</keyword>
<dbReference type="SUPFAM" id="SSF57903">
    <property type="entry name" value="FYVE/PHD zinc finger"/>
    <property type="match status" value="1"/>
</dbReference>
<feature type="compositionally biased region" description="Basic and acidic residues" evidence="7">
    <location>
        <begin position="83"/>
        <end position="101"/>
    </location>
</feature>
<evidence type="ECO:0000256" key="2">
    <source>
        <dbReference type="ARBA" id="ARBA00022737"/>
    </source>
</evidence>
<dbReference type="Proteomes" id="UP001632038">
    <property type="component" value="Unassembled WGS sequence"/>
</dbReference>
<evidence type="ECO:0000259" key="8">
    <source>
        <dbReference type="PROSITE" id="PS50013"/>
    </source>
</evidence>
<feature type="compositionally biased region" description="Low complexity" evidence="7">
    <location>
        <begin position="103"/>
        <end position="116"/>
    </location>
</feature>
<dbReference type="InterPro" id="IPR011011">
    <property type="entry name" value="Znf_FYVE_PHD"/>
</dbReference>
<name>A0ABD3C331_9LAMI</name>
<dbReference type="InterPro" id="IPR056882">
    <property type="entry name" value="MOM1_dom"/>
</dbReference>
<dbReference type="GO" id="GO:0008270">
    <property type="term" value="F:zinc ion binding"/>
    <property type="evidence" value="ECO:0007669"/>
    <property type="project" value="UniProtKB-KW"/>
</dbReference>
<feature type="coiled-coil region" evidence="6">
    <location>
        <begin position="1958"/>
        <end position="1992"/>
    </location>
</feature>
<dbReference type="InterPro" id="IPR039322">
    <property type="entry name" value="MOM1"/>
</dbReference>
<evidence type="ECO:0000256" key="1">
    <source>
        <dbReference type="ARBA" id="ARBA00022723"/>
    </source>
</evidence>
<dbReference type="Pfam" id="PF00176">
    <property type="entry name" value="SNF2-rel_dom"/>
    <property type="match status" value="1"/>
</dbReference>
<dbReference type="PANTHER" id="PTHR35116">
    <property type="entry name" value="HELICASE PROTEIN MOM1"/>
    <property type="match status" value="1"/>
</dbReference>
<feature type="region of interest" description="Disordered" evidence="7">
    <location>
        <begin position="1282"/>
        <end position="1302"/>
    </location>
</feature>
<feature type="compositionally biased region" description="Polar residues" evidence="7">
    <location>
        <begin position="1813"/>
        <end position="1828"/>
    </location>
</feature>
<feature type="compositionally biased region" description="Low complexity" evidence="7">
    <location>
        <begin position="185"/>
        <end position="197"/>
    </location>
</feature>
<feature type="compositionally biased region" description="Polar residues" evidence="7">
    <location>
        <begin position="1707"/>
        <end position="1716"/>
    </location>
</feature>
<feature type="compositionally biased region" description="Low complexity" evidence="7">
    <location>
        <begin position="2201"/>
        <end position="2216"/>
    </location>
</feature>
<dbReference type="SMART" id="SM00298">
    <property type="entry name" value="CHROMO"/>
    <property type="match status" value="2"/>
</dbReference>
<dbReference type="PROSITE" id="PS50016">
    <property type="entry name" value="ZF_PHD_2"/>
    <property type="match status" value="1"/>
</dbReference>
<protein>
    <recommendedName>
        <fullName evidence="12">Helicase protein MOM1</fullName>
    </recommendedName>
</protein>
<dbReference type="InterPro" id="IPR013083">
    <property type="entry name" value="Znf_RING/FYVE/PHD"/>
</dbReference>
<dbReference type="InterPro" id="IPR000953">
    <property type="entry name" value="Chromo/chromo_shadow_dom"/>
</dbReference>
<reference evidence="11" key="1">
    <citation type="journal article" date="2024" name="IScience">
        <title>Strigolactones Initiate the Formation of Haustorium-like Structures in Castilleja.</title>
        <authorList>
            <person name="Buerger M."/>
            <person name="Peterson D."/>
            <person name="Chory J."/>
        </authorList>
    </citation>
    <scope>NUCLEOTIDE SEQUENCE [LARGE SCALE GENOMIC DNA]</scope>
</reference>
<dbReference type="Gene3D" id="3.40.50.10810">
    <property type="entry name" value="Tandem AAA-ATPase domain"/>
    <property type="match status" value="1"/>
</dbReference>
<feature type="domain" description="PHD-type" evidence="9">
    <location>
        <begin position="422"/>
        <end position="471"/>
    </location>
</feature>
<dbReference type="InterPro" id="IPR001650">
    <property type="entry name" value="Helicase_C-like"/>
</dbReference>
<evidence type="ECO:0000313" key="11">
    <source>
        <dbReference type="Proteomes" id="UP001632038"/>
    </source>
</evidence>
<dbReference type="PANTHER" id="PTHR35116:SF2">
    <property type="entry name" value="ATP-DEPENDENT HELICASE FAMILY PROTEIN-RELATED"/>
    <property type="match status" value="1"/>
</dbReference>
<feature type="region of interest" description="Disordered" evidence="7">
    <location>
        <begin position="2106"/>
        <end position="2125"/>
    </location>
</feature>
<dbReference type="EMBL" id="JAVIJP010000054">
    <property type="protein sequence ID" value="KAL3623984.1"/>
    <property type="molecule type" value="Genomic_DNA"/>
</dbReference>
<dbReference type="InterPro" id="IPR001965">
    <property type="entry name" value="Znf_PHD"/>
</dbReference>
<keyword evidence="3 5" id="KW-0863">Zinc-finger</keyword>
<keyword evidence="4" id="KW-0862">Zinc</keyword>
<feature type="coiled-coil region" evidence="6">
    <location>
        <begin position="1456"/>
        <end position="1487"/>
    </location>
</feature>